<dbReference type="Pfam" id="PF02826">
    <property type="entry name" value="2-Hacid_dh_C"/>
    <property type="match status" value="1"/>
</dbReference>
<keyword evidence="5 9" id="KW-0560">Oxidoreductase</keyword>
<dbReference type="FunFam" id="3.40.50.720:FF:000021">
    <property type="entry name" value="D-3-phosphoglycerate dehydrogenase"/>
    <property type="match status" value="1"/>
</dbReference>
<dbReference type="Pfam" id="PF00389">
    <property type="entry name" value="2-Hacid_dh"/>
    <property type="match status" value="1"/>
</dbReference>
<dbReference type="SUPFAM" id="SSF52283">
    <property type="entry name" value="Formate/glycerate dehydrogenase catalytic domain-like"/>
    <property type="match status" value="1"/>
</dbReference>
<dbReference type="SUPFAM" id="SSF55021">
    <property type="entry name" value="ACT-like"/>
    <property type="match status" value="1"/>
</dbReference>
<dbReference type="UniPathway" id="UPA00135">
    <property type="reaction ID" value="UER00196"/>
</dbReference>
<dbReference type="InterPro" id="IPR036291">
    <property type="entry name" value="NAD(P)-bd_dom_sf"/>
</dbReference>
<dbReference type="GO" id="GO:0006564">
    <property type="term" value="P:L-serine biosynthetic process"/>
    <property type="evidence" value="ECO:0007669"/>
    <property type="project" value="UniProtKB-UniRule"/>
</dbReference>
<evidence type="ECO:0000256" key="4">
    <source>
        <dbReference type="ARBA" id="ARBA00021582"/>
    </source>
</evidence>
<organism evidence="11 12">
    <name type="scientific">Thermogutta terrifontis</name>
    <dbReference type="NCBI Taxonomy" id="1331910"/>
    <lineage>
        <taxon>Bacteria</taxon>
        <taxon>Pseudomonadati</taxon>
        <taxon>Planctomycetota</taxon>
        <taxon>Planctomycetia</taxon>
        <taxon>Pirellulales</taxon>
        <taxon>Thermoguttaceae</taxon>
        <taxon>Thermogutta</taxon>
    </lineage>
</organism>
<dbReference type="InterPro" id="IPR029752">
    <property type="entry name" value="D-isomer_DH_CS1"/>
</dbReference>
<dbReference type="KEGG" id="ttf:THTE_1813"/>
<dbReference type="PROSITE" id="PS00671">
    <property type="entry name" value="D_2_HYDROXYACID_DH_3"/>
    <property type="match status" value="1"/>
</dbReference>
<dbReference type="GO" id="GO:0051287">
    <property type="term" value="F:NAD binding"/>
    <property type="evidence" value="ECO:0007669"/>
    <property type="project" value="UniProtKB-UniRule"/>
</dbReference>
<reference evidence="11 12" key="1">
    <citation type="journal article" name="Front. Microbiol.">
        <title>Sugar Metabolism of the First Thermophilic Planctomycete Thermogutta terrifontis: Comparative Genomic and Transcriptomic Approaches.</title>
        <authorList>
            <person name="Elcheninov A.G."/>
            <person name="Menzel P."/>
            <person name="Gudbergsdottir S.R."/>
            <person name="Slesarev A.I."/>
            <person name="Kadnikov V.V."/>
            <person name="Krogh A."/>
            <person name="Bonch-Osmolovskaya E.A."/>
            <person name="Peng X."/>
            <person name="Kublanov I.V."/>
        </authorList>
    </citation>
    <scope>NUCLEOTIDE SEQUENCE [LARGE SCALE GENOMIC DNA]</scope>
    <source>
        <strain evidence="11 12">R1</strain>
    </source>
</reference>
<dbReference type="NCBIfam" id="TIGR01327">
    <property type="entry name" value="PGDH"/>
    <property type="match status" value="1"/>
</dbReference>
<dbReference type="PROSITE" id="PS51671">
    <property type="entry name" value="ACT"/>
    <property type="match status" value="1"/>
</dbReference>
<keyword evidence="12" id="KW-1185">Reference proteome</keyword>
<dbReference type="InterPro" id="IPR045626">
    <property type="entry name" value="PGDH_ASB_dom"/>
</dbReference>
<sequence>MVKVVVLDPISPEGLKLLESAGMIEYEVRTGLKGEDLRKTLAEFDGAICRSGVKITADALEGNKRLKVIVRAGVGTDNIDTAAATRQGIIVMNTPGGNTIATAEHTMALMLALSRNIFPAYKSLLEGKWERHQFMGTELCGKTLGIIGLGRVGQAVAERALAFKMKVLGYDPFLPEHRARELGIRTCRTLEDLFPEVDYLTVHTPLNEQTRNMIDRPQIQMMKKGVRIINCARGGIINEDALLEGLESGHIGGVALDVFTKEPCTNSPLFGKPNVLCTPHLGASTEEAQTNVAIEACELLVDFFTTGAVRNSVNMAPLDPKTLEGLRGYLDLVYRLGLLMAQIDREPPTRCKIRYQGEVANRDTRLLSAAFAAGLLQHALEQSVNLVNAPVLLQQRGIELAEERTTDIGDFASQVTVEVFRNDKSALAAGALFGKSLPRLVQKGAFRLESPLEGTMLIMYHRDVPGVIGRVGEIFGRHNVNIAFLSLGRAENKPGGEAIGVLALDSYPPAEAIAEILKLEPIHRATVVVLPPRGELPPWLGVGMPK</sequence>
<dbReference type="GO" id="GO:0004617">
    <property type="term" value="F:phosphoglycerate dehydrogenase activity"/>
    <property type="evidence" value="ECO:0007669"/>
    <property type="project" value="UniProtKB-UniRule"/>
</dbReference>
<evidence type="ECO:0000256" key="2">
    <source>
        <dbReference type="ARBA" id="ARBA00005216"/>
    </source>
</evidence>
<comment type="catalytic activity">
    <reaction evidence="8 9">
        <text>(2R)-3-phosphoglycerate + NAD(+) = 3-phosphooxypyruvate + NADH + H(+)</text>
        <dbReference type="Rhea" id="RHEA:12641"/>
        <dbReference type="ChEBI" id="CHEBI:15378"/>
        <dbReference type="ChEBI" id="CHEBI:18110"/>
        <dbReference type="ChEBI" id="CHEBI:57540"/>
        <dbReference type="ChEBI" id="CHEBI:57945"/>
        <dbReference type="ChEBI" id="CHEBI:58272"/>
        <dbReference type="EC" id="1.1.1.95"/>
    </reaction>
</comment>
<dbReference type="InterPro" id="IPR006140">
    <property type="entry name" value="D-isomer_DH_NAD-bd"/>
</dbReference>
<dbReference type="Gene3D" id="3.30.70.260">
    <property type="match status" value="1"/>
</dbReference>
<dbReference type="SUPFAM" id="SSF51735">
    <property type="entry name" value="NAD(P)-binding Rossmann-fold domains"/>
    <property type="match status" value="1"/>
</dbReference>
<dbReference type="InterPro" id="IPR029009">
    <property type="entry name" value="ASB_dom_sf"/>
</dbReference>
<dbReference type="AlphaFoldDB" id="A0A286REM2"/>
<dbReference type="RefSeq" id="WP_095414746.1">
    <property type="nucleotide sequence ID" value="NZ_CP018477.1"/>
</dbReference>
<dbReference type="Gene3D" id="3.40.50.720">
    <property type="entry name" value="NAD(P)-binding Rossmann-like Domain"/>
    <property type="match status" value="2"/>
</dbReference>
<comment type="function">
    <text evidence="1">Catalyzes the reversible oxidation of 3-phospho-D-glycerate to 3-phosphonooxypyruvate, the first step of the phosphorylated L-serine biosynthesis pathway. Also catalyzes the reversible oxidation of 2-hydroxyglutarate to 2-oxoglutarate.</text>
</comment>
<dbReference type="PROSITE" id="PS00065">
    <property type="entry name" value="D_2_HYDROXYACID_DH_1"/>
    <property type="match status" value="1"/>
</dbReference>
<name>A0A286REM2_9BACT</name>
<dbReference type="InterPro" id="IPR045865">
    <property type="entry name" value="ACT-like_dom_sf"/>
</dbReference>
<dbReference type="EC" id="1.1.1.95" evidence="9"/>
<dbReference type="InterPro" id="IPR002912">
    <property type="entry name" value="ACT_dom"/>
</dbReference>
<evidence type="ECO:0000256" key="5">
    <source>
        <dbReference type="ARBA" id="ARBA00023002"/>
    </source>
</evidence>
<dbReference type="CDD" id="cd12173">
    <property type="entry name" value="PGDH_4"/>
    <property type="match status" value="1"/>
</dbReference>
<dbReference type="SUPFAM" id="SSF143548">
    <property type="entry name" value="Serine metabolism enzymes domain"/>
    <property type="match status" value="1"/>
</dbReference>
<evidence type="ECO:0000256" key="3">
    <source>
        <dbReference type="ARBA" id="ARBA00005854"/>
    </source>
</evidence>
<dbReference type="Proteomes" id="UP000215086">
    <property type="component" value="Chromosome"/>
</dbReference>
<feature type="domain" description="ACT" evidence="10">
    <location>
        <begin position="456"/>
        <end position="537"/>
    </location>
</feature>
<gene>
    <name evidence="11" type="ORF">THTE_1813</name>
</gene>
<dbReference type="CDD" id="cd04902">
    <property type="entry name" value="ACT_3PGDH-xct"/>
    <property type="match status" value="1"/>
</dbReference>
<dbReference type="Gene3D" id="3.30.1330.90">
    <property type="entry name" value="D-3-phosphoglycerate dehydrogenase, domain 3"/>
    <property type="match status" value="1"/>
</dbReference>
<dbReference type="FunFam" id="3.30.70.260:FF:000008">
    <property type="entry name" value="D-3-phosphoglycerate dehydrogenase, chloroplastic"/>
    <property type="match status" value="1"/>
</dbReference>
<dbReference type="PANTHER" id="PTHR42938:SF47">
    <property type="entry name" value="HYDROXYPYRUVATE REDUCTASE"/>
    <property type="match status" value="1"/>
</dbReference>
<evidence type="ECO:0000313" key="11">
    <source>
        <dbReference type="EMBL" id="ASV74415.1"/>
    </source>
</evidence>
<dbReference type="PANTHER" id="PTHR42938">
    <property type="entry name" value="FORMATE DEHYDROGENASE 1"/>
    <property type="match status" value="1"/>
</dbReference>
<keyword evidence="6 9" id="KW-0520">NAD</keyword>
<evidence type="ECO:0000313" key="12">
    <source>
        <dbReference type="Proteomes" id="UP000215086"/>
    </source>
</evidence>
<dbReference type="InterPro" id="IPR006139">
    <property type="entry name" value="D-isomer_2_OHA_DH_cat_dom"/>
</dbReference>
<evidence type="ECO:0000256" key="6">
    <source>
        <dbReference type="ARBA" id="ARBA00023027"/>
    </source>
</evidence>
<dbReference type="InterPro" id="IPR029753">
    <property type="entry name" value="D-isomer_DH_CS"/>
</dbReference>
<accession>A0A286REM2</accession>
<comment type="similarity">
    <text evidence="3 9">Belongs to the D-isomer specific 2-hydroxyacid dehydrogenase family.</text>
</comment>
<comment type="pathway">
    <text evidence="2 9">Amino-acid biosynthesis; L-serine biosynthesis; L-serine from 3-phospho-D-glycerate: step 1/3.</text>
</comment>
<evidence type="ECO:0000259" key="10">
    <source>
        <dbReference type="PROSITE" id="PS51671"/>
    </source>
</evidence>
<dbReference type="OrthoDB" id="277029at2"/>
<dbReference type="Pfam" id="PF01842">
    <property type="entry name" value="ACT"/>
    <property type="match status" value="1"/>
</dbReference>
<evidence type="ECO:0000256" key="9">
    <source>
        <dbReference type="RuleBase" id="RU363003"/>
    </source>
</evidence>
<keyword evidence="9" id="KW-0028">Amino-acid biosynthesis</keyword>
<dbReference type="EMBL" id="CP018477">
    <property type="protein sequence ID" value="ASV74415.1"/>
    <property type="molecule type" value="Genomic_DNA"/>
</dbReference>
<evidence type="ECO:0000256" key="1">
    <source>
        <dbReference type="ARBA" id="ARBA00003800"/>
    </source>
</evidence>
<evidence type="ECO:0000256" key="8">
    <source>
        <dbReference type="ARBA" id="ARBA00048731"/>
    </source>
</evidence>
<comment type="catalytic activity">
    <reaction evidence="7">
        <text>(R)-2-hydroxyglutarate + NAD(+) = 2-oxoglutarate + NADH + H(+)</text>
        <dbReference type="Rhea" id="RHEA:49612"/>
        <dbReference type="ChEBI" id="CHEBI:15378"/>
        <dbReference type="ChEBI" id="CHEBI:15801"/>
        <dbReference type="ChEBI" id="CHEBI:16810"/>
        <dbReference type="ChEBI" id="CHEBI:57540"/>
        <dbReference type="ChEBI" id="CHEBI:57945"/>
        <dbReference type="EC" id="1.1.1.399"/>
    </reaction>
</comment>
<keyword evidence="9" id="KW-0718">Serine biosynthesis</keyword>
<dbReference type="InterPro" id="IPR006236">
    <property type="entry name" value="PGDH"/>
</dbReference>
<proteinExistence type="inferred from homology"/>
<protein>
    <recommendedName>
        <fullName evidence="4 9">D-3-phosphoglycerate dehydrogenase</fullName>
        <ecNumber evidence="9">1.1.1.95</ecNumber>
    </recommendedName>
</protein>
<evidence type="ECO:0000256" key="7">
    <source>
        <dbReference type="ARBA" id="ARBA00048126"/>
    </source>
</evidence>
<dbReference type="Pfam" id="PF19304">
    <property type="entry name" value="PGDH_inter"/>
    <property type="match status" value="1"/>
</dbReference>